<reference evidence="3 4" key="1">
    <citation type="submission" date="2019-05" db="EMBL/GenBank/DDBJ databases">
        <authorList>
            <person name="Qu J.-H."/>
        </authorList>
    </citation>
    <scope>NUCLEOTIDE SEQUENCE [LARGE SCALE GENOMIC DNA]</scope>
    <source>
        <strain evidence="3 4">T17</strain>
    </source>
</reference>
<dbReference type="Proteomes" id="UP000306402">
    <property type="component" value="Unassembled WGS sequence"/>
</dbReference>
<keyword evidence="4" id="KW-1185">Reference proteome</keyword>
<comment type="caution">
    <text evidence="3">The sequence shown here is derived from an EMBL/GenBank/DDBJ whole genome shotgun (WGS) entry which is preliminary data.</text>
</comment>
<gene>
    <name evidence="3" type="ORF">FEN17_08905</name>
</gene>
<evidence type="ECO:0000256" key="1">
    <source>
        <dbReference type="SAM" id="Phobius"/>
    </source>
</evidence>
<dbReference type="InterPro" id="IPR016040">
    <property type="entry name" value="NAD(P)-bd_dom"/>
</dbReference>
<keyword evidence="1" id="KW-0472">Membrane</keyword>
<feature type="domain" description="NAD(P)-binding" evidence="2">
    <location>
        <begin position="7"/>
        <end position="147"/>
    </location>
</feature>
<proteinExistence type="predicted"/>
<feature type="transmembrane region" description="Helical" evidence="1">
    <location>
        <begin position="456"/>
        <end position="479"/>
    </location>
</feature>
<dbReference type="EMBL" id="VCEJ01000002">
    <property type="protein sequence ID" value="TLV03700.1"/>
    <property type="molecule type" value="Genomic_DNA"/>
</dbReference>
<dbReference type="OrthoDB" id="9774199at2"/>
<dbReference type="Pfam" id="PF11066">
    <property type="entry name" value="DUF2867"/>
    <property type="match status" value="1"/>
</dbReference>
<evidence type="ECO:0000313" key="4">
    <source>
        <dbReference type="Proteomes" id="UP000306402"/>
    </source>
</evidence>
<organism evidence="3 4">
    <name type="scientific">Dyadobacter luticola</name>
    <dbReference type="NCBI Taxonomy" id="1979387"/>
    <lineage>
        <taxon>Bacteria</taxon>
        <taxon>Pseudomonadati</taxon>
        <taxon>Bacteroidota</taxon>
        <taxon>Cytophagia</taxon>
        <taxon>Cytophagales</taxon>
        <taxon>Spirosomataceae</taxon>
        <taxon>Dyadobacter</taxon>
    </lineage>
</organism>
<dbReference type="InterPro" id="IPR051783">
    <property type="entry name" value="NAD(P)-dependent_oxidoreduct"/>
</dbReference>
<dbReference type="GO" id="GO:0004029">
    <property type="term" value="F:aldehyde dehydrogenase (NAD+) activity"/>
    <property type="evidence" value="ECO:0007669"/>
    <property type="project" value="TreeGrafter"/>
</dbReference>
<dbReference type="PANTHER" id="PTHR48079">
    <property type="entry name" value="PROTEIN YEEZ"/>
    <property type="match status" value="1"/>
</dbReference>
<dbReference type="SUPFAM" id="SSF51735">
    <property type="entry name" value="NAD(P)-binding Rossmann-fold domains"/>
    <property type="match status" value="1"/>
</dbReference>
<dbReference type="InterPro" id="IPR036291">
    <property type="entry name" value="NAD(P)-bd_dom_sf"/>
</dbReference>
<accession>A0A5R9L5Z1</accession>
<dbReference type="Pfam" id="PF13460">
    <property type="entry name" value="NAD_binding_10"/>
    <property type="match status" value="1"/>
</dbReference>
<sequence length="484" mass="54965">MNILLTGATGYIGKRLLPILLDHGHHVICCVRDKQRFPSSGIYQHANISLFEVDFLNEIPDSKALGKIDAAYYLIHSMSSTSGDFERMETLSAQNFIKLVGGSGIRQIIYLGGITNGNDLSKHLNSRKKVEEVLSSSDIPLTAIKAGIIVGSGSASFEIIRDLVEKLPVMITPKWLNTKSQPIAIRNILEYLEGVLLKEETFNQSFDVGGAEILTYKQMLMQFAEFRGLKRYIISVPVMTPRLSSYWLYFVTSTSFKLASNLVNSMKVEVIPRDNVLEKMLSIHPISYRDSLALAFQKIEQNNVVSSWKDSFASSYVNNYMIEHIRIPKAGCFTDKRLQEISGNLDQVVENIWSIGGRRGWYYGNWLWKLRGFMDKMVGGVGLRRGRTNEHIINSGDTLDFWRVLAADKANMRLLLYAEMKLPGEAWLEFKVIKKDAKNYLQQTATFRPKGLLGRLYWLAVLPFHFFIFEGMLTNIIGFEKATR</sequence>
<evidence type="ECO:0000313" key="3">
    <source>
        <dbReference type="EMBL" id="TLV03700.1"/>
    </source>
</evidence>
<dbReference type="RefSeq" id="WP_138364909.1">
    <property type="nucleotide sequence ID" value="NZ_VCEJ01000002.1"/>
</dbReference>
<dbReference type="AlphaFoldDB" id="A0A5R9L5Z1"/>
<dbReference type="GO" id="GO:0005737">
    <property type="term" value="C:cytoplasm"/>
    <property type="evidence" value="ECO:0007669"/>
    <property type="project" value="TreeGrafter"/>
</dbReference>
<keyword evidence="1" id="KW-0812">Transmembrane</keyword>
<dbReference type="InterPro" id="IPR021295">
    <property type="entry name" value="DUF2867"/>
</dbReference>
<keyword evidence="1" id="KW-1133">Transmembrane helix</keyword>
<protein>
    <submittedName>
        <fullName evidence="3">SDR family oxidoreductase</fullName>
    </submittedName>
</protein>
<dbReference type="Gene3D" id="3.40.50.720">
    <property type="entry name" value="NAD(P)-binding Rossmann-like Domain"/>
    <property type="match status" value="1"/>
</dbReference>
<dbReference type="PANTHER" id="PTHR48079:SF6">
    <property type="entry name" value="NAD(P)-BINDING DOMAIN-CONTAINING PROTEIN-RELATED"/>
    <property type="match status" value="1"/>
</dbReference>
<evidence type="ECO:0000259" key="2">
    <source>
        <dbReference type="Pfam" id="PF13460"/>
    </source>
</evidence>
<name>A0A5R9L5Z1_9BACT</name>